<dbReference type="RefSeq" id="WP_296949243.1">
    <property type="nucleotide sequence ID" value="NZ_LT599021.1"/>
</dbReference>
<comment type="similarity">
    <text evidence="3 10">Belongs to the glycosyl hydrolase 3 family.</text>
</comment>
<evidence type="ECO:0000256" key="2">
    <source>
        <dbReference type="ARBA" id="ARBA00004418"/>
    </source>
</evidence>
<dbReference type="PROSITE" id="PS00775">
    <property type="entry name" value="GLYCOSYL_HYDROL_F3"/>
    <property type="match status" value="1"/>
</dbReference>
<keyword evidence="5 11" id="KW-0732">Signal</keyword>
<dbReference type="FunFam" id="3.20.20.300:FF:000005">
    <property type="entry name" value="Periplasmic beta-glucosidase"/>
    <property type="match status" value="1"/>
</dbReference>
<accession>A0A212JL67</accession>
<comment type="subcellular location">
    <subcellularLocation>
        <location evidence="2">Periplasm</location>
    </subcellularLocation>
</comment>
<dbReference type="InterPro" id="IPR019800">
    <property type="entry name" value="Glyco_hydro_3_AS"/>
</dbReference>
<organism evidence="13">
    <name type="scientific">uncultured Dysgonomonas sp</name>
    <dbReference type="NCBI Taxonomy" id="206096"/>
    <lineage>
        <taxon>Bacteria</taxon>
        <taxon>Pseudomonadati</taxon>
        <taxon>Bacteroidota</taxon>
        <taxon>Bacteroidia</taxon>
        <taxon>Bacteroidales</taxon>
        <taxon>Dysgonomonadaceae</taxon>
        <taxon>Dysgonomonas</taxon>
        <taxon>environmental samples</taxon>
    </lineage>
</organism>
<proteinExistence type="inferred from homology"/>
<feature type="domain" description="Fibronectin type III-like" evidence="12">
    <location>
        <begin position="676"/>
        <end position="745"/>
    </location>
</feature>
<dbReference type="SMART" id="SM01217">
    <property type="entry name" value="Fn3_like"/>
    <property type="match status" value="1"/>
</dbReference>
<feature type="chain" id="PRO_5012058232" description="Periplasmic beta-glucosidase" evidence="11">
    <location>
        <begin position="19"/>
        <end position="757"/>
    </location>
</feature>
<evidence type="ECO:0000313" key="13">
    <source>
        <dbReference type="EMBL" id="SBW00035.1"/>
    </source>
</evidence>
<evidence type="ECO:0000256" key="4">
    <source>
        <dbReference type="ARBA" id="ARBA00012744"/>
    </source>
</evidence>
<feature type="signal peptide" evidence="11">
    <location>
        <begin position="1"/>
        <end position="18"/>
    </location>
</feature>
<sequence>MRKVLLLALWGLSLCVYSQNKGDTKMNQFIDNLMQQMTFEEKVGQLNLAASPALMTGTTFTENINEKLTKSQLGAFLNVISPEEQKKAQEIVTTQTRMKIPLLFGLDVIHGYKTIFPIPLALACTWDPALIEKTARRAIVEATSTGINWVYSRMVDISRDPRWGRVAEGAGEDPYLGGLVAKAMIRGIQGDDLSADNTAMACVKHFALYGASEAGKDYNTVDMSRVQMFNYYMEPYKAAVEAGTGSLMTSFNLVEGIPATGNKWLLTDVLRKQWGFDGFIVTDFTSLNEMIDHGMGDLETVTGLALNAGVDMDMAGEAFLTKLAGLVKKGVVKQADIDAACRRVLEAKYKLGLFEDPFRYLKRVGEPLVTPESRALAREAARQSTVLLKNANQTLPLQKKGKIALVGPLMDSQYDMMGTWALTADKKYSITLKEGIKNAVGDNATVVYAKGANIVDDEFIFDKSNFYGFPFVSKDPKSPEELLKEAIEVAKQSDVVVVALGEGNSQSGESASRTNIDLFENQKTLLKELVKTGKPVVLVLFNGRPLTLTWEDENCAAIVEAWAPGSEAGNAVADILFGDYNPSGKITMTFPRSVGQIPIYYNHMNTGRPYVEGGPHKFKANYIDEVNEPLYPFGYGLSYTTFEYGDVKLNSNKMNENGSVEASVTVSNTGNKDGNEIVQLYIRDEAASISRPVKELKGFEKIFLKAGETKTVKFTITADQLKFYNNNIDYVCEPGMFEVMIGKNSQDVKSIKFELVK</sequence>
<dbReference type="PRINTS" id="PR00133">
    <property type="entry name" value="GLHYDRLASE3"/>
</dbReference>
<dbReference type="SUPFAM" id="SSF52279">
    <property type="entry name" value="Beta-D-glucan exohydrolase, C-terminal domain"/>
    <property type="match status" value="1"/>
</dbReference>
<dbReference type="InterPro" id="IPR036881">
    <property type="entry name" value="Glyco_hydro_3_C_sf"/>
</dbReference>
<dbReference type="SUPFAM" id="SSF51445">
    <property type="entry name" value="(Trans)glycosidases"/>
    <property type="match status" value="1"/>
</dbReference>
<dbReference type="PANTHER" id="PTHR30620:SF16">
    <property type="entry name" value="LYSOSOMAL BETA GLUCOSIDASE"/>
    <property type="match status" value="1"/>
</dbReference>
<dbReference type="FunFam" id="2.60.40.10:FF:000495">
    <property type="entry name" value="Periplasmic beta-glucosidase"/>
    <property type="match status" value="1"/>
</dbReference>
<keyword evidence="6" id="KW-0574">Periplasm</keyword>
<dbReference type="InterPro" id="IPR002772">
    <property type="entry name" value="Glyco_hydro_3_C"/>
</dbReference>
<dbReference type="InterPro" id="IPR026891">
    <property type="entry name" value="Fn3-like"/>
</dbReference>
<keyword evidence="7 10" id="KW-0378">Hydrolase</keyword>
<dbReference type="AlphaFoldDB" id="A0A212JL67"/>
<dbReference type="EC" id="3.2.1.21" evidence="4"/>
<evidence type="ECO:0000256" key="6">
    <source>
        <dbReference type="ARBA" id="ARBA00022764"/>
    </source>
</evidence>
<dbReference type="Pfam" id="PF01915">
    <property type="entry name" value="Glyco_hydro_3_C"/>
    <property type="match status" value="1"/>
</dbReference>
<comment type="catalytic activity">
    <reaction evidence="1">
        <text>Hydrolysis of terminal, non-reducing beta-D-glucosyl residues with release of beta-D-glucose.</text>
        <dbReference type="EC" id="3.2.1.21"/>
    </reaction>
</comment>
<dbReference type="Gene3D" id="3.20.20.300">
    <property type="entry name" value="Glycoside hydrolase, family 3, N-terminal domain"/>
    <property type="match status" value="1"/>
</dbReference>
<protein>
    <recommendedName>
        <fullName evidence="9">Periplasmic beta-glucosidase</fullName>
        <ecNumber evidence="4">3.2.1.21</ecNumber>
    </recommendedName>
</protein>
<dbReference type="InterPro" id="IPR013783">
    <property type="entry name" value="Ig-like_fold"/>
</dbReference>
<evidence type="ECO:0000256" key="7">
    <source>
        <dbReference type="ARBA" id="ARBA00022801"/>
    </source>
</evidence>
<dbReference type="GO" id="GO:0008422">
    <property type="term" value="F:beta-glucosidase activity"/>
    <property type="evidence" value="ECO:0007669"/>
    <property type="project" value="UniProtKB-EC"/>
</dbReference>
<evidence type="ECO:0000256" key="11">
    <source>
        <dbReference type="SAM" id="SignalP"/>
    </source>
</evidence>
<reference evidence="13" key="1">
    <citation type="submission" date="2016-04" db="EMBL/GenBank/DDBJ databases">
        <authorList>
            <person name="Evans L.H."/>
            <person name="Alamgir A."/>
            <person name="Owens N."/>
            <person name="Weber N.D."/>
            <person name="Virtaneva K."/>
            <person name="Barbian K."/>
            <person name="Babar A."/>
            <person name="Rosenke K."/>
        </authorList>
    </citation>
    <scope>NUCLEOTIDE SEQUENCE</scope>
    <source>
        <strain evidence="13">86-2</strain>
    </source>
</reference>
<evidence type="ECO:0000256" key="8">
    <source>
        <dbReference type="ARBA" id="ARBA00023295"/>
    </source>
</evidence>
<evidence type="ECO:0000256" key="9">
    <source>
        <dbReference type="ARBA" id="ARBA00067498"/>
    </source>
</evidence>
<dbReference type="NCBIfam" id="NF011678">
    <property type="entry name" value="PRK15098.1"/>
    <property type="match status" value="1"/>
</dbReference>
<dbReference type="InterPro" id="IPR051915">
    <property type="entry name" value="Cellulose_Degrad_GH3"/>
</dbReference>
<gene>
    <name evidence="13" type="primary">bglX</name>
    <name evidence="13" type="ORF">KL86DYS2_11779</name>
</gene>
<evidence type="ECO:0000256" key="5">
    <source>
        <dbReference type="ARBA" id="ARBA00022729"/>
    </source>
</evidence>
<evidence type="ECO:0000259" key="12">
    <source>
        <dbReference type="SMART" id="SM01217"/>
    </source>
</evidence>
<dbReference type="GO" id="GO:0009251">
    <property type="term" value="P:glucan catabolic process"/>
    <property type="evidence" value="ECO:0007669"/>
    <property type="project" value="TreeGrafter"/>
</dbReference>
<dbReference type="GO" id="GO:0042597">
    <property type="term" value="C:periplasmic space"/>
    <property type="evidence" value="ECO:0007669"/>
    <property type="project" value="UniProtKB-SubCell"/>
</dbReference>
<dbReference type="PANTHER" id="PTHR30620">
    <property type="entry name" value="PERIPLASMIC BETA-GLUCOSIDASE-RELATED"/>
    <property type="match status" value="1"/>
</dbReference>
<evidence type="ECO:0000256" key="3">
    <source>
        <dbReference type="ARBA" id="ARBA00005336"/>
    </source>
</evidence>
<dbReference type="FunFam" id="3.40.50.1700:FF:000004">
    <property type="entry name" value="Periplasmic beta-glucosidase"/>
    <property type="match status" value="1"/>
</dbReference>
<name>A0A212JL67_9BACT</name>
<dbReference type="InterPro" id="IPR017853">
    <property type="entry name" value="GH"/>
</dbReference>
<dbReference type="InterPro" id="IPR001764">
    <property type="entry name" value="Glyco_hydro_3_N"/>
</dbReference>
<dbReference type="Gene3D" id="2.60.40.10">
    <property type="entry name" value="Immunoglobulins"/>
    <property type="match status" value="1"/>
</dbReference>
<dbReference type="Pfam" id="PF00933">
    <property type="entry name" value="Glyco_hydro_3"/>
    <property type="match status" value="1"/>
</dbReference>
<dbReference type="Gene3D" id="3.40.50.1700">
    <property type="entry name" value="Glycoside hydrolase family 3 C-terminal domain"/>
    <property type="match status" value="1"/>
</dbReference>
<evidence type="ECO:0000256" key="1">
    <source>
        <dbReference type="ARBA" id="ARBA00000448"/>
    </source>
</evidence>
<dbReference type="Pfam" id="PF14310">
    <property type="entry name" value="Fn3-like"/>
    <property type="match status" value="1"/>
</dbReference>
<keyword evidence="8 10" id="KW-0326">Glycosidase</keyword>
<dbReference type="InterPro" id="IPR036962">
    <property type="entry name" value="Glyco_hydro_3_N_sf"/>
</dbReference>
<dbReference type="EMBL" id="FLUL01000001">
    <property type="protein sequence ID" value="SBW00035.1"/>
    <property type="molecule type" value="Genomic_DNA"/>
</dbReference>
<evidence type="ECO:0000256" key="10">
    <source>
        <dbReference type="RuleBase" id="RU361161"/>
    </source>
</evidence>